<feature type="domain" description="Ig-like" evidence="4">
    <location>
        <begin position="20"/>
        <end position="129"/>
    </location>
</feature>
<evidence type="ECO:0000256" key="1">
    <source>
        <dbReference type="SAM" id="MobiDB-lite"/>
    </source>
</evidence>
<dbReference type="InterPro" id="IPR013783">
    <property type="entry name" value="Ig-like_fold"/>
</dbReference>
<dbReference type="Gene3D" id="2.60.40.10">
    <property type="entry name" value="Immunoglobulins"/>
    <property type="match status" value="1"/>
</dbReference>
<feature type="region of interest" description="Disordered" evidence="1">
    <location>
        <begin position="146"/>
        <end position="176"/>
    </location>
</feature>
<dbReference type="Proteomes" id="UP000282613">
    <property type="component" value="Unassembled WGS sequence"/>
</dbReference>
<dbReference type="SUPFAM" id="SSF48726">
    <property type="entry name" value="Immunoglobulin"/>
    <property type="match status" value="1"/>
</dbReference>
<feature type="chain" id="PRO_5043132658" evidence="3">
    <location>
        <begin position="19"/>
        <end position="343"/>
    </location>
</feature>
<evidence type="ECO:0000256" key="2">
    <source>
        <dbReference type="SAM" id="Phobius"/>
    </source>
</evidence>
<reference evidence="7" key="1">
    <citation type="submission" date="2017-02" db="UniProtKB">
        <authorList>
            <consortium name="WormBaseParasite"/>
        </authorList>
    </citation>
    <scope>IDENTIFICATION</scope>
</reference>
<evidence type="ECO:0000313" key="7">
    <source>
        <dbReference type="WBParaSite" id="TASK_0000688401-mRNA-1"/>
    </source>
</evidence>
<evidence type="ECO:0000259" key="4">
    <source>
        <dbReference type="PROSITE" id="PS50835"/>
    </source>
</evidence>
<dbReference type="PANTHER" id="PTHR45889">
    <property type="entry name" value="IG-LIKE DOMAIN-CONTAINING PROTEIN"/>
    <property type="match status" value="1"/>
</dbReference>
<gene>
    <name evidence="5" type="ORF">TASK_LOCUS6885</name>
</gene>
<feature type="transmembrane region" description="Helical" evidence="2">
    <location>
        <begin position="302"/>
        <end position="323"/>
    </location>
</feature>
<reference evidence="5 6" key="2">
    <citation type="submission" date="2018-11" db="EMBL/GenBank/DDBJ databases">
        <authorList>
            <consortium name="Pathogen Informatics"/>
        </authorList>
    </citation>
    <scope>NUCLEOTIDE SEQUENCE [LARGE SCALE GENOMIC DNA]</scope>
</reference>
<feature type="compositionally biased region" description="Polar residues" evidence="1">
    <location>
        <begin position="146"/>
        <end position="160"/>
    </location>
</feature>
<keyword evidence="3" id="KW-0732">Signal</keyword>
<keyword evidence="2" id="KW-0472">Membrane</keyword>
<dbReference type="OrthoDB" id="6268551at2759"/>
<dbReference type="EMBL" id="UYRS01018547">
    <property type="protein sequence ID" value="VDK37494.1"/>
    <property type="molecule type" value="Genomic_DNA"/>
</dbReference>
<feature type="signal peptide" evidence="3">
    <location>
        <begin position="1"/>
        <end position="18"/>
    </location>
</feature>
<keyword evidence="2" id="KW-1133">Transmembrane helix</keyword>
<dbReference type="InterPro" id="IPR036179">
    <property type="entry name" value="Ig-like_dom_sf"/>
</dbReference>
<dbReference type="WBParaSite" id="TASK_0000688401-mRNA-1">
    <property type="protein sequence ID" value="TASK_0000688401-mRNA-1"/>
    <property type="gene ID" value="TASK_0000688401"/>
</dbReference>
<dbReference type="InterPro" id="IPR007110">
    <property type="entry name" value="Ig-like_dom"/>
</dbReference>
<evidence type="ECO:0000313" key="5">
    <source>
        <dbReference type="EMBL" id="VDK37494.1"/>
    </source>
</evidence>
<evidence type="ECO:0000256" key="3">
    <source>
        <dbReference type="SAM" id="SignalP"/>
    </source>
</evidence>
<keyword evidence="2" id="KW-0812">Transmembrane</keyword>
<protein>
    <submittedName>
        <fullName evidence="7">Ig-like domain-containing protein</fullName>
    </submittedName>
</protein>
<proteinExistence type="predicted"/>
<dbReference type="AlphaFoldDB" id="A0A0R3W900"/>
<name>A0A0R3W900_TAEAS</name>
<accession>A0A0R3W900</accession>
<sequence length="343" mass="37047">MNLSTWVYLSLFVSAVFTRSEIALTSDSSDSPVLIGQSVTLRCTVSSRFAHQTNLSIIFLQNGTMKAENCKAYNTERYEVTCEAGGNTINSSTQTYLFHIKSISWTDRGKWTCLLSGSSSDIFLEVHVPPKMAPIQVSRIALPSSGGLSSARGTDPHTNNVGGGGSGGADLASHPPRIYGLGTRTNPYDLRSGVELHLICRTDCGYPRALPEWTVNNMSESQPRKLDPKRNVVTQTCDGKIETRNMSTSMVTLKVHCEAFHLTGINKLRCAIADSNEPAASKHIYILCPGGEIPMTLTSGEMIGLGVAAIALFSLFITGCILLRGRSKESAIISSSHTRAELV</sequence>
<organism evidence="7">
    <name type="scientific">Taenia asiatica</name>
    <name type="common">Asian tapeworm</name>
    <dbReference type="NCBI Taxonomy" id="60517"/>
    <lineage>
        <taxon>Eukaryota</taxon>
        <taxon>Metazoa</taxon>
        <taxon>Spiralia</taxon>
        <taxon>Lophotrochozoa</taxon>
        <taxon>Platyhelminthes</taxon>
        <taxon>Cestoda</taxon>
        <taxon>Eucestoda</taxon>
        <taxon>Cyclophyllidea</taxon>
        <taxon>Taeniidae</taxon>
        <taxon>Taenia</taxon>
    </lineage>
</organism>
<dbReference type="PROSITE" id="PS50835">
    <property type="entry name" value="IG_LIKE"/>
    <property type="match status" value="1"/>
</dbReference>
<keyword evidence="6" id="KW-1185">Reference proteome</keyword>
<evidence type="ECO:0000313" key="6">
    <source>
        <dbReference type="Proteomes" id="UP000282613"/>
    </source>
</evidence>
<dbReference type="PANTHER" id="PTHR45889:SF8">
    <property type="entry name" value="IG-LIKE DOMAIN-CONTAINING PROTEIN"/>
    <property type="match status" value="1"/>
</dbReference>